<gene>
    <name evidence="1" type="ORF">Patl1_28744</name>
</gene>
<reference evidence="2" key="1">
    <citation type="journal article" date="2023" name="G3 (Bethesda)">
        <title>Genome assembly and association tests identify interacting loci associated with vigor, precocity, and sex in interspecific pistachio rootstocks.</title>
        <authorList>
            <person name="Palmer W."/>
            <person name="Jacygrad E."/>
            <person name="Sagayaradj S."/>
            <person name="Cavanaugh K."/>
            <person name="Han R."/>
            <person name="Bertier L."/>
            <person name="Beede B."/>
            <person name="Kafkas S."/>
            <person name="Golino D."/>
            <person name="Preece J."/>
            <person name="Michelmore R."/>
        </authorList>
    </citation>
    <scope>NUCLEOTIDE SEQUENCE [LARGE SCALE GENOMIC DNA]</scope>
</reference>
<dbReference type="Proteomes" id="UP001164250">
    <property type="component" value="Chromosome 5"/>
</dbReference>
<proteinExistence type="predicted"/>
<dbReference type="EMBL" id="CM047901">
    <property type="protein sequence ID" value="KAJ0097106.1"/>
    <property type="molecule type" value="Genomic_DNA"/>
</dbReference>
<name>A0ACC1BDR1_9ROSI</name>
<accession>A0ACC1BDR1</accession>
<sequence length="344" mass="39460">MNSPNISANNELAQDSLPESNALIEDVTAQDGKQAPPHQFVTVTPQLPEVSSQAIHQGGSKRSTWKRKAKGVNHISVKEVERHVGLGTCPRMLRELHHWVKTKCPDFVFLMETKCNRNKLEIIRNKIGFSCSFVVDSRRASGGIAMLWKDDKEVDLVSYTQHHISFIVNQSTANQKFILTGFYGHPEASKRSSSWNLLRELKAQTNMAWLCVGDFNEICHQYEKFGDADRPCRQMENFREALIDCDLSEIPFNGDFFTWNNGREGWYFTKEKLDKGYGNKAWFDLFSDRIVNYLGVMEGLQMCKEKLSTWSKSTFRSQRNTVTDKLSHLKHLEDSNRGDKKGEL</sequence>
<evidence type="ECO:0000313" key="2">
    <source>
        <dbReference type="Proteomes" id="UP001164250"/>
    </source>
</evidence>
<comment type="caution">
    <text evidence="1">The sequence shown here is derived from an EMBL/GenBank/DDBJ whole genome shotgun (WGS) entry which is preliminary data.</text>
</comment>
<evidence type="ECO:0000313" key="1">
    <source>
        <dbReference type="EMBL" id="KAJ0097106.1"/>
    </source>
</evidence>
<protein>
    <submittedName>
        <fullName evidence="1">Uncharacterized protein</fullName>
    </submittedName>
</protein>
<keyword evidence="2" id="KW-1185">Reference proteome</keyword>
<organism evidence="1 2">
    <name type="scientific">Pistacia atlantica</name>
    <dbReference type="NCBI Taxonomy" id="434234"/>
    <lineage>
        <taxon>Eukaryota</taxon>
        <taxon>Viridiplantae</taxon>
        <taxon>Streptophyta</taxon>
        <taxon>Embryophyta</taxon>
        <taxon>Tracheophyta</taxon>
        <taxon>Spermatophyta</taxon>
        <taxon>Magnoliopsida</taxon>
        <taxon>eudicotyledons</taxon>
        <taxon>Gunneridae</taxon>
        <taxon>Pentapetalae</taxon>
        <taxon>rosids</taxon>
        <taxon>malvids</taxon>
        <taxon>Sapindales</taxon>
        <taxon>Anacardiaceae</taxon>
        <taxon>Pistacia</taxon>
    </lineage>
</organism>